<evidence type="ECO:0000256" key="5">
    <source>
        <dbReference type="SAM" id="SignalP"/>
    </source>
</evidence>
<dbReference type="EMBL" id="FNFO01000014">
    <property type="protein sequence ID" value="SDM48413.1"/>
    <property type="molecule type" value="Genomic_DNA"/>
</dbReference>
<evidence type="ECO:0000256" key="3">
    <source>
        <dbReference type="ARBA" id="ARBA00022982"/>
    </source>
</evidence>
<dbReference type="InterPro" id="IPR028871">
    <property type="entry name" value="BlueCu_1_BS"/>
</dbReference>
<feature type="domain" description="ThuA-like" evidence="7">
    <location>
        <begin position="52"/>
        <end position="243"/>
    </location>
</feature>
<accession>A0A1G9TL63</accession>
<dbReference type="Pfam" id="PF23500">
    <property type="entry name" value="DUF7133"/>
    <property type="match status" value="1"/>
</dbReference>
<proteinExistence type="predicted"/>
<feature type="domain" description="DUF7133" evidence="8">
    <location>
        <begin position="287"/>
        <end position="689"/>
    </location>
</feature>
<dbReference type="Gene3D" id="1.25.10.10">
    <property type="entry name" value="Leucine-rich Repeat Variant"/>
    <property type="match status" value="1"/>
</dbReference>
<dbReference type="GO" id="GO:0009055">
    <property type="term" value="F:electron transfer activity"/>
    <property type="evidence" value="ECO:0007669"/>
    <property type="project" value="InterPro"/>
</dbReference>
<evidence type="ECO:0000256" key="4">
    <source>
        <dbReference type="ARBA" id="ARBA00023008"/>
    </source>
</evidence>
<sequence>MYFHHFLRPAFGVRCLFFLLLGGAMLTCQAPKQASHGSDGPRPLSLLFLGHHSEHHHAEAYMPMLASSLIKQGIQLTYTADPDDLNDENLARYDGLIVYANHDSITTSQEKALLDFVAGGKGFIPIHCASFCFRNSPSYVALVGAQFQRHDTGTFVADIVEAAHPALQGVEEFETWDETYVHHMFSDDRTVLMERVEGDHHEPWTWVKTHGKGRVFYTAYGHDERTWGHPMFQQLILSGIVWAVGDEARARWQPYADSLPTLTYSPAENIPNYEKRDPAPQLQAPLSPEASKKLTQVPPGFSLELFAAEPDIVNPIAMAWDARGRLWVIETVDYPNDKRDGDVGDDRIKICEDTDGDGRADRFTVFAEGLNVPTSLVFAHGGVVVAQAPHFLFLQDTDGDDRADVREVLMDGWGTFDTHAGPSNLRYGFDNQIWGTVGYAGFEGTVAGKARQFRQGVYRFALSGETPQVSSFELVTRTSNNTWGLGFNENFEVFASTANNTHSVYVGIPDRYYGEDQALSTPTTRESGRRPERAPILGSRKIDGHYAMHPLTQLVRQVDVFGGFTAAAGHSFYTARTFPSDYWNQSAFVCEPTGHVLHRARIEPDGAGFQEQDGWNMLASADEWFAPVAAEVGPDGQLWVLDWYNFIIQHNPTPTPERGGFQAENGKGNAYVNPLRDQTHGRIWRLVYEAGTPSDMPQLHQDDADGLVAALENENLFWRLTAQRLLVERGKTDVVANLSALVEKASPDALGLAPAAIHALWTLHGLGALQGDQSDALQVAVKALRHPSAGVRKAALQVLPLTEAATQAVLDARLTDDPDPIVRREAALALSRRSESPQVAATLRQLPDSAATDDYWLKQAYALAHRGGAGTEVTADASVGTAPQADAQVIRIKVLKGEMKYDLQHFEVEAGKPVELVFENPDFMQHNLLVLQPGSLQKVGEAADKLAADPNGAAQNYVPQLPEVLHATPLVDPQQTVTLRFTAPAKTGTYPYVCTFPGHWRIMQGDMQVVTTLSSHP</sequence>
<evidence type="ECO:0000313" key="9">
    <source>
        <dbReference type="EMBL" id="SDM48413.1"/>
    </source>
</evidence>
<feature type="chain" id="PRO_5011512649" evidence="5">
    <location>
        <begin position="31"/>
        <end position="1017"/>
    </location>
</feature>
<evidence type="ECO:0000259" key="7">
    <source>
        <dbReference type="Pfam" id="PF06283"/>
    </source>
</evidence>
<dbReference type="InterPro" id="IPR000923">
    <property type="entry name" value="BlueCu_1"/>
</dbReference>
<dbReference type="PANTHER" id="PTHR33546:SF1">
    <property type="entry name" value="LARGE, MULTIFUNCTIONAL SECRETED PROTEIN"/>
    <property type="match status" value="1"/>
</dbReference>
<evidence type="ECO:0000259" key="8">
    <source>
        <dbReference type="Pfam" id="PF23500"/>
    </source>
</evidence>
<dbReference type="InterPro" id="IPR055557">
    <property type="entry name" value="DUF7133"/>
</dbReference>
<keyword evidence="4" id="KW-0186">Copper</keyword>
<dbReference type="CDD" id="cd04233">
    <property type="entry name" value="Auracyanin"/>
    <property type="match status" value="1"/>
</dbReference>
<dbReference type="Gene3D" id="3.40.50.880">
    <property type="match status" value="1"/>
</dbReference>
<evidence type="ECO:0000256" key="2">
    <source>
        <dbReference type="ARBA" id="ARBA00022723"/>
    </source>
</evidence>
<dbReference type="Pfam" id="PF00127">
    <property type="entry name" value="Copper-bind"/>
    <property type="match status" value="1"/>
</dbReference>
<feature type="domain" description="Blue (type 1) copper" evidence="6">
    <location>
        <begin position="892"/>
        <end position="1009"/>
    </location>
</feature>
<dbReference type="InterPro" id="IPR016024">
    <property type="entry name" value="ARM-type_fold"/>
</dbReference>
<dbReference type="SUPFAM" id="SSF48371">
    <property type="entry name" value="ARM repeat"/>
    <property type="match status" value="1"/>
</dbReference>
<gene>
    <name evidence="9" type="ORF">SAMN05421823_11452</name>
</gene>
<dbReference type="InterPro" id="IPR013428">
    <property type="entry name" value="Membrane-bound_put_N"/>
</dbReference>
<dbReference type="SUPFAM" id="SSF52317">
    <property type="entry name" value="Class I glutamine amidotransferase-like"/>
    <property type="match status" value="1"/>
</dbReference>
<keyword evidence="1" id="KW-0813">Transport</keyword>
<dbReference type="RefSeq" id="WP_089687893.1">
    <property type="nucleotide sequence ID" value="NZ_FNFO01000014.1"/>
</dbReference>
<evidence type="ECO:0000259" key="6">
    <source>
        <dbReference type="Pfam" id="PF00127"/>
    </source>
</evidence>
<reference evidence="9 10" key="1">
    <citation type="submission" date="2016-10" db="EMBL/GenBank/DDBJ databases">
        <authorList>
            <person name="de Groot N.N."/>
        </authorList>
    </citation>
    <scope>NUCLEOTIDE SEQUENCE [LARGE SCALE GENOMIC DNA]</scope>
    <source>
        <strain evidence="9 10">DSM 25186</strain>
    </source>
</reference>
<organism evidence="9 10">
    <name type="scientific">Catalinimonas alkaloidigena</name>
    <dbReference type="NCBI Taxonomy" id="1075417"/>
    <lineage>
        <taxon>Bacteria</taxon>
        <taxon>Pseudomonadati</taxon>
        <taxon>Bacteroidota</taxon>
        <taxon>Cytophagia</taxon>
        <taxon>Cytophagales</taxon>
        <taxon>Catalimonadaceae</taxon>
        <taxon>Catalinimonas</taxon>
    </lineage>
</organism>
<dbReference type="InterPro" id="IPR011989">
    <property type="entry name" value="ARM-like"/>
</dbReference>
<evidence type="ECO:0000313" key="10">
    <source>
        <dbReference type="Proteomes" id="UP000198510"/>
    </source>
</evidence>
<dbReference type="AlphaFoldDB" id="A0A1G9TL63"/>
<keyword evidence="5" id="KW-0732">Signal</keyword>
<name>A0A1G9TL63_9BACT</name>
<dbReference type="Pfam" id="PF06283">
    <property type="entry name" value="ThuA"/>
    <property type="match status" value="1"/>
</dbReference>
<dbReference type="InterPro" id="IPR008972">
    <property type="entry name" value="Cupredoxin"/>
</dbReference>
<dbReference type="InterPro" id="IPR029062">
    <property type="entry name" value="Class_I_gatase-like"/>
</dbReference>
<dbReference type="Pfam" id="PF13646">
    <property type="entry name" value="HEAT_2"/>
    <property type="match status" value="1"/>
</dbReference>
<dbReference type="InterPro" id="IPR011042">
    <property type="entry name" value="6-blade_b-propeller_TolB-like"/>
</dbReference>
<dbReference type="Gene3D" id="2.120.10.30">
    <property type="entry name" value="TolB, C-terminal domain"/>
    <property type="match status" value="1"/>
</dbReference>
<dbReference type="SUPFAM" id="SSF49503">
    <property type="entry name" value="Cupredoxins"/>
    <property type="match status" value="1"/>
</dbReference>
<dbReference type="PANTHER" id="PTHR33546">
    <property type="entry name" value="LARGE, MULTIFUNCTIONAL SECRETED PROTEIN-RELATED"/>
    <property type="match status" value="1"/>
</dbReference>
<dbReference type="InterPro" id="IPR011041">
    <property type="entry name" value="Quinoprot_gluc/sorb_DH_b-prop"/>
</dbReference>
<dbReference type="STRING" id="1075417.SAMN05421823_11452"/>
<dbReference type="OrthoDB" id="9808161at2"/>
<dbReference type="GO" id="GO:0005507">
    <property type="term" value="F:copper ion binding"/>
    <property type="evidence" value="ECO:0007669"/>
    <property type="project" value="InterPro"/>
</dbReference>
<protein>
    <submittedName>
        <fullName evidence="9">Putative membrane-bound dehydrogenase domain-containing protein</fullName>
    </submittedName>
</protein>
<evidence type="ECO:0000256" key="1">
    <source>
        <dbReference type="ARBA" id="ARBA00022448"/>
    </source>
</evidence>
<dbReference type="InterPro" id="IPR029010">
    <property type="entry name" value="ThuA-like"/>
</dbReference>
<dbReference type="NCBIfam" id="TIGR02604">
    <property type="entry name" value="Piru_Ver_Nterm"/>
    <property type="match status" value="1"/>
</dbReference>
<dbReference type="Gene3D" id="2.60.40.420">
    <property type="entry name" value="Cupredoxins - blue copper proteins"/>
    <property type="match status" value="1"/>
</dbReference>
<dbReference type="SUPFAM" id="SSF50952">
    <property type="entry name" value="Soluble quinoprotein glucose dehydrogenase"/>
    <property type="match status" value="1"/>
</dbReference>
<dbReference type="Proteomes" id="UP000198510">
    <property type="component" value="Unassembled WGS sequence"/>
</dbReference>
<feature type="signal peptide" evidence="5">
    <location>
        <begin position="1"/>
        <end position="30"/>
    </location>
</feature>
<dbReference type="PROSITE" id="PS00196">
    <property type="entry name" value="COPPER_BLUE"/>
    <property type="match status" value="1"/>
</dbReference>
<keyword evidence="2" id="KW-0479">Metal-binding</keyword>
<keyword evidence="3" id="KW-0249">Electron transport</keyword>
<keyword evidence="10" id="KW-1185">Reference proteome</keyword>